<keyword evidence="3" id="KW-0812">Transmembrane</keyword>
<evidence type="ECO:0000313" key="5">
    <source>
        <dbReference type="EMBL" id="CAB9507179.1"/>
    </source>
</evidence>
<keyword evidence="3" id="KW-0472">Membrane</keyword>
<keyword evidence="5" id="KW-0378">Hydrolase</keyword>
<name>A0A9N8DUB0_9STRA</name>
<evidence type="ECO:0000256" key="1">
    <source>
        <dbReference type="ARBA" id="ARBA00006654"/>
    </source>
</evidence>
<dbReference type="GO" id="GO:0008768">
    <property type="term" value="F:UDP-sugar diphosphatase activity"/>
    <property type="evidence" value="ECO:0007669"/>
    <property type="project" value="TreeGrafter"/>
</dbReference>
<evidence type="ECO:0000259" key="4">
    <source>
        <dbReference type="Pfam" id="PF02872"/>
    </source>
</evidence>
<feature type="compositionally biased region" description="Basic and acidic residues" evidence="2">
    <location>
        <begin position="218"/>
        <end position="271"/>
    </location>
</feature>
<keyword evidence="6" id="KW-1185">Reference proteome</keyword>
<organism evidence="5 6">
    <name type="scientific">Seminavis robusta</name>
    <dbReference type="NCBI Taxonomy" id="568900"/>
    <lineage>
        <taxon>Eukaryota</taxon>
        <taxon>Sar</taxon>
        <taxon>Stramenopiles</taxon>
        <taxon>Ochrophyta</taxon>
        <taxon>Bacillariophyta</taxon>
        <taxon>Bacillariophyceae</taxon>
        <taxon>Bacillariophycidae</taxon>
        <taxon>Naviculales</taxon>
        <taxon>Naviculaceae</taxon>
        <taxon>Seminavis</taxon>
    </lineage>
</organism>
<dbReference type="InterPro" id="IPR006179">
    <property type="entry name" value="5_nucleotidase/apyrase"/>
</dbReference>
<reference evidence="5" key="1">
    <citation type="submission" date="2020-06" db="EMBL/GenBank/DDBJ databases">
        <authorList>
            <consortium name="Plant Systems Biology data submission"/>
        </authorList>
    </citation>
    <scope>NUCLEOTIDE SEQUENCE</scope>
    <source>
        <strain evidence="5">D6</strain>
    </source>
</reference>
<dbReference type="SUPFAM" id="SSF55816">
    <property type="entry name" value="5'-nucleotidase (syn. UDP-sugar hydrolase), C-terminal domain"/>
    <property type="match status" value="1"/>
</dbReference>
<dbReference type="Pfam" id="PF02872">
    <property type="entry name" value="5_nucleotid_C"/>
    <property type="match status" value="1"/>
</dbReference>
<feature type="transmembrane region" description="Helical" evidence="3">
    <location>
        <begin position="435"/>
        <end position="460"/>
    </location>
</feature>
<dbReference type="PANTHER" id="PTHR11575">
    <property type="entry name" value="5'-NUCLEOTIDASE-RELATED"/>
    <property type="match status" value="1"/>
</dbReference>
<dbReference type="InterPro" id="IPR008334">
    <property type="entry name" value="5'-Nucleotdase_C"/>
</dbReference>
<feature type="compositionally biased region" description="Low complexity" evidence="2">
    <location>
        <begin position="75"/>
        <end position="96"/>
    </location>
</feature>
<feature type="compositionally biased region" description="Low complexity" evidence="2">
    <location>
        <begin position="119"/>
        <end position="132"/>
    </location>
</feature>
<dbReference type="GO" id="GO:0009166">
    <property type="term" value="P:nucleotide catabolic process"/>
    <property type="evidence" value="ECO:0007669"/>
    <property type="project" value="InterPro"/>
</dbReference>
<feature type="compositionally biased region" description="Acidic residues" evidence="2">
    <location>
        <begin position="201"/>
        <end position="217"/>
    </location>
</feature>
<evidence type="ECO:0000313" key="6">
    <source>
        <dbReference type="Proteomes" id="UP001153069"/>
    </source>
</evidence>
<feature type="compositionally biased region" description="Polar residues" evidence="2">
    <location>
        <begin position="65"/>
        <end position="74"/>
    </location>
</feature>
<dbReference type="Proteomes" id="UP001153069">
    <property type="component" value="Unassembled WGS sequence"/>
</dbReference>
<feature type="compositionally biased region" description="Basic and acidic residues" evidence="2">
    <location>
        <begin position="1"/>
        <end position="13"/>
    </location>
</feature>
<feature type="region of interest" description="Disordered" evidence="2">
    <location>
        <begin position="1"/>
        <end position="297"/>
    </location>
</feature>
<comment type="caution">
    <text evidence="5">The sequence shown here is derived from an EMBL/GenBank/DDBJ whole genome shotgun (WGS) entry which is preliminary data.</text>
</comment>
<dbReference type="OrthoDB" id="10252235at2759"/>
<sequence>MSSDKKPTDDDKPGTTGLNEDEVGKLGDQSGENANEEPSSESPRTPTPASVAAMPGDGGEKKLSSNESMQTDEQPSPASGIAASGATKASASTPAPQTDQVDEKEKKKNTVASLRDNLARASGSSTASSCRISRSERLSNTSCDGDDSKRRNSGMDPSLRPGAYSQAPGQEMQRNDTVEYKVYYDPSRLSSQSLPEFKELDAEEEKEEITSPFEEDDDRKPPARKSYPDKAKKSDPDKAKKGDPAAKKNAHDARLNDPAAKKTGPDAKKQDPTMAKQLDTPSLGRVTSAPQPSRLSRESLELRKAALSLTLASCRSLITSSSTKTISSILEHEKSTEFTMDNNAELSVPDPTSNFNHAYFGDIETALGAETDHTMDMTEHTSSSLPVAAEVVKSPDALEEEIRERVVEELANSCTFAEAVKAEGEAEATSKQRSWLVTVVVAVLVVVVVIVVGVVLGVVLSGTDDPEESRSTSTNTLAPTVVATTTSDVVAKQNDTSVFATNATETSSVLDDSQGSNKDDDDSVLSLLSDNSTIAVIPETICYERAPMMGWSAVCEPQTIGSAVTNLVAASRLWSIPEANISILNAGEVKSDMLEGNFTLGMAKDVLPYQSNTLVAVQLEGAYIKIVLERGLQRLFDDIDLFQTVGRAFSGGSYPYAAGIRYAVDMTQPFPRRMSNIEVYTGSSVLPPSANDDDSLWAPIQMEGVVYTVVTNSYLASGGDGFHEFNSRDFYRNETELNSLEEFVAYCQTQEILLTPSQSHFSTQSYSHDPSIKYCGCDTGVYNESTRI</sequence>
<dbReference type="GO" id="GO:0008253">
    <property type="term" value="F:5'-nucleotidase activity"/>
    <property type="evidence" value="ECO:0007669"/>
    <property type="project" value="TreeGrafter"/>
</dbReference>
<protein>
    <submittedName>
        <fullName evidence="5">Bifunctional UDP-sugar hydrolase 5'-nucleotidase periplasmic</fullName>
    </submittedName>
</protein>
<evidence type="ECO:0000256" key="2">
    <source>
        <dbReference type="SAM" id="MobiDB-lite"/>
    </source>
</evidence>
<keyword evidence="3" id="KW-1133">Transmembrane helix</keyword>
<dbReference type="AlphaFoldDB" id="A0A9N8DUB0"/>
<comment type="similarity">
    <text evidence="1">Belongs to the 5'-nucleotidase family.</text>
</comment>
<dbReference type="Gene3D" id="3.90.780.10">
    <property type="entry name" value="5'-Nucleotidase, C-terminal domain"/>
    <property type="match status" value="1"/>
</dbReference>
<dbReference type="EMBL" id="CAICTM010000295">
    <property type="protein sequence ID" value="CAB9507179.1"/>
    <property type="molecule type" value="Genomic_DNA"/>
</dbReference>
<feature type="compositionally biased region" description="Low complexity" evidence="2">
    <location>
        <begin position="40"/>
        <end position="50"/>
    </location>
</feature>
<feature type="domain" description="5'-Nucleotidase C-terminal" evidence="4">
    <location>
        <begin position="562"/>
        <end position="725"/>
    </location>
</feature>
<evidence type="ECO:0000256" key="3">
    <source>
        <dbReference type="SAM" id="Phobius"/>
    </source>
</evidence>
<proteinExistence type="inferred from homology"/>
<gene>
    <name evidence="5" type="ORF">SEMRO_296_G110580.1</name>
</gene>
<dbReference type="InterPro" id="IPR036907">
    <property type="entry name" value="5'-Nucleotdase_C_sf"/>
</dbReference>
<dbReference type="PANTHER" id="PTHR11575:SF24">
    <property type="entry name" value="5'-NUCLEOTIDASE"/>
    <property type="match status" value="1"/>
</dbReference>
<accession>A0A9N8DUB0</accession>